<dbReference type="Proteomes" id="UP000249645">
    <property type="component" value="Unassembled WGS sequence"/>
</dbReference>
<dbReference type="SMART" id="SM00388">
    <property type="entry name" value="HisKA"/>
    <property type="match status" value="1"/>
</dbReference>
<keyword evidence="6" id="KW-0418">Kinase</keyword>
<dbReference type="GO" id="GO:0000155">
    <property type="term" value="F:phosphorelay sensor kinase activity"/>
    <property type="evidence" value="ECO:0007669"/>
    <property type="project" value="InterPro"/>
</dbReference>
<dbReference type="InterPro" id="IPR050428">
    <property type="entry name" value="TCS_sensor_his_kinase"/>
</dbReference>
<name>A0A2W5GY92_9SPHI</name>
<evidence type="ECO:0000256" key="2">
    <source>
        <dbReference type="ARBA" id="ARBA00012438"/>
    </source>
</evidence>
<dbReference type="SMART" id="SM00387">
    <property type="entry name" value="HATPase_c"/>
    <property type="match status" value="1"/>
</dbReference>
<dbReference type="InterPro" id="IPR003661">
    <property type="entry name" value="HisK_dim/P_dom"/>
</dbReference>
<dbReference type="InterPro" id="IPR005467">
    <property type="entry name" value="His_kinase_dom"/>
</dbReference>
<evidence type="ECO:0000256" key="7">
    <source>
        <dbReference type="ARBA" id="ARBA00022989"/>
    </source>
</evidence>
<keyword evidence="3" id="KW-0597">Phosphoprotein</keyword>
<dbReference type="GO" id="GO:0005886">
    <property type="term" value="C:plasma membrane"/>
    <property type="evidence" value="ECO:0007669"/>
    <property type="project" value="TreeGrafter"/>
</dbReference>
<evidence type="ECO:0000256" key="8">
    <source>
        <dbReference type="SAM" id="Phobius"/>
    </source>
</evidence>
<dbReference type="PANTHER" id="PTHR45436:SF5">
    <property type="entry name" value="SENSOR HISTIDINE KINASE TRCS"/>
    <property type="match status" value="1"/>
</dbReference>
<sequence>MATKLISKYNRYNLFFNFFILIIGAICFVLIIRWILISQLNQDLNQEKDEIEEYVDQKHSLPAPMSFKGQIVSYEEVKSTFKTKIQNEYRFVKDDHHEEKKFRIYRSIKFSIVLEGKIYSCKILRSQAETEDLLEIVVLCALGIGLIAFVAIFISNRFLFKKLWSPFQRTLSQLQSFKLSAQNTFIKEKTDILEFQQLNQVALDMTEQAKKEYNSLKDFTENASHEIQTPLAIIKTKLEMLMQSGNIRSTESEYIESAYEASIRLSRLNQSLLLLTKIENNQYQNTENVSLFEVTKHLLTQYSELVDNASIRLNVDYLEDKIVQMDSALVEIMIGNLIRNAIRHNIDDGFINISINKDSFVISNSGPTIEGSTDKLFDRFQKESTSSKSLGLGLAIVLKIVQKYHFKIHYLYQDGIHTIELKLV</sequence>
<dbReference type="SUPFAM" id="SSF55874">
    <property type="entry name" value="ATPase domain of HSP90 chaperone/DNA topoisomerase II/histidine kinase"/>
    <property type="match status" value="1"/>
</dbReference>
<evidence type="ECO:0000259" key="9">
    <source>
        <dbReference type="PROSITE" id="PS50109"/>
    </source>
</evidence>
<dbReference type="AlphaFoldDB" id="A0A2W5GY92"/>
<dbReference type="Gene3D" id="1.10.287.130">
    <property type="match status" value="1"/>
</dbReference>
<dbReference type="Pfam" id="PF02518">
    <property type="entry name" value="HATPase_c"/>
    <property type="match status" value="1"/>
</dbReference>
<evidence type="ECO:0000256" key="5">
    <source>
        <dbReference type="ARBA" id="ARBA00022692"/>
    </source>
</evidence>
<proteinExistence type="predicted"/>
<evidence type="ECO:0000313" key="11">
    <source>
        <dbReference type="Proteomes" id="UP000249645"/>
    </source>
</evidence>
<feature type="domain" description="Histidine kinase" evidence="9">
    <location>
        <begin position="222"/>
        <end position="424"/>
    </location>
</feature>
<dbReference type="CDD" id="cd00082">
    <property type="entry name" value="HisKA"/>
    <property type="match status" value="1"/>
</dbReference>
<dbReference type="EMBL" id="QFOI01000054">
    <property type="protein sequence ID" value="PZP50766.1"/>
    <property type="molecule type" value="Genomic_DNA"/>
</dbReference>
<keyword evidence="8" id="KW-0472">Membrane</keyword>
<feature type="transmembrane region" description="Helical" evidence="8">
    <location>
        <begin position="136"/>
        <end position="159"/>
    </location>
</feature>
<dbReference type="PANTHER" id="PTHR45436">
    <property type="entry name" value="SENSOR HISTIDINE KINASE YKOH"/>
    <property type="match status" value="1"/>
</dbReference>
<organism evidence="10 11">
    <name type="scientific">Pseudopedobacter saltans</name>
    <dbReference type="NCBI Taxonomy" id="151895"/>
    <lineage>
        <taxon>Bacteria</taxon>
        <taxon>Pseudomonadati</taxon>
        <taxon>Bacteroidota</taxon>
        <taxon>Sphingobacteriia</taxon>
        <taxon>Sphingobacteriales</taxon>
        <taxon>Sphingobacteriaceae</taxon>
        <taxon>Pseudopedobacter</taxon>
    </lineage>
</organism>
<comment type="catalytic activity">
    <reaction evidence="1">
        <text>ATP + protein L-histidine = ADP + protein N-phospho-L-histidine.</text>
        <dbReference type="EC" id="2.7.13.3"/>
    </reaction>
</comment>
<dbReference type="EC" id="2.7.13.3" evidence="2"/>
<reference evidence="10 11" key="1">
    <citation type="submission" date="2017-11" db="EMBL/GenBank/DDBJ databases">
        <title>Infants hospitalized years apart are colonized by the same room-sourced microbial strains.</title>
        <authorList>
            <person name="Brooks B."/>
            <person name="Olm M.R."/>
            <person name="Firek B.A."/>
            <person name="Baker R."/>
            <person name="Thomas B.C."/>
            <person name="Morowitz M.J."/>
            <person name="Banfield J.F."/>
        </authorList>
    </citation>
    <scope>NUCLEOTIDE SEQUENCE [LARGE SCALE GENOMIC DNA]</scope>
    <source>
        <strain evidence="10">S2_009_000_R2_76</strain>
    </source>
</reference>
<feature type="transmembrane region" description="Helical" evidence="8">
    <location>
        <begin position="12"/>
        <end position="36"/>
    </location>
</feature>
<dbReference type="InterPro" id="IPR036097">
    <property type="entry name" value="HisK_dim/P_sf"/>
</dbReference>
<protein>
    <recommendedName>
        <fullName evidence="2">histidine kinase</fullName>
        <ecNumber evidence="2">2.7.13.3</ecNumber>
    </recommendedName>
</protein>
<keyword evidence="7 8" id="KW-1133">Transmembrane helix</keyword>
<dbReference type="InterPro" id="IPR036890">
    <property type="entry name" value="HATPase_C_sf"/>
</dbReference>
<dbReference type="InterPro" id="IPR003594">
    <property type="entry name" value="HATPase_dom"/>
</dbReference>
<dbReference type="Pfam" id="PF00512">
    <property type="entry name" value="HisKA"/>
    <property type="match status" value="1"/>
</dbReference>
<dbReference type="PROSITE" id="PS50109">
    <property type="entry name" value="HIS_KIN"/>
    <property type="match status" value="1"/>
</dbReference>
<gene>
    <name evidence="10" type="ORF">DI598_04850</name>
</gene>
<evidence type="ECO:0000256" key="3">
    <source>
        <dbReference type="ARBA" id="ARBA00022553"/>
    </source>
</evidence>
<dbReference type="SUPFAM" id="SSF47384">
    <property type="entry name" value="Homodimeric domain of signal transducing histidine kinase"/>
    <property type="match status" value="1"/>
</dbReference>
<comment type="caution">
    <text evidence="10">The sequence shown here is derived from an EMBL/GenBank/DDBJ whole genome shotgun (WGS) entry which is preliminary data.</text>
</comment>
<dbReference type="Gene3D" id="3.30.565.10">
    <property type="entry name" value="Histidine kinase-like ATPase, C-terminal domain"/>
    <property type="match status" value="1"/>
</dbReference>
<keyword evidence="4" id="KW-0808">Transferase</keyword>
<evidence type="ECO:0000256" key="4">
    <source>
        <dbReference type="ARBA" id="ARBA00022679"/>
    </source>
</evidence>
<evidence type="ECO:0000256" key="6">
    <source>
        <dbReference type="ARBA" id="ARBA00022777"/>
    </source>
</evidence>
<evidence type="ECO:0000313" key="10">
    <source>
        <dbReference type="EMBL" id="PZP50766.1"/>
    </source>
</evidence>
<accession>A0A2W5GY92</accession>
<keyword evidence="5 8" id="KW-0812">Transmembrane</keyword>
<evidence type="ECO:0000256" key="1">
    <source>
        <dbReference type="ARBA" id="ARBA00000085"/>
    </source>
</evidence>
<dbReference type="CDD" id="cd00075">
    <property type="entry name" value="HATPase"/>
    <property type="match status" value="1"/>
</dbReference>